<keyword evidence="2" id="KW-1185">Reference proteome</keyword>
<evidence type="ECO:0000313" key="1">
    <source>
        <dbReference type="EMBL" id="KAB5589693.1"/>
    </source>
</evidence>
<evidence type="ECO:0000313" key="2">
    <source>
        <dbReference type="Proteomes" id="UP000383932"/>
    </source>
</evidence>
<dbReference type="EMBL" id="SSOP01000239">
    <property type="protein sequence ID" value="KAB5589693.1"/>
    <property type="molecule type" value="Genomic_DNA"/>
</dbReference>
<proteinExistence type="predicted"/>
<sequence>MAVGSYIGRIDRNLTIMQTTPDSTNNTNHRPSLKWSTYNVHQSKKTTAADSHVARVVLVAPQPCAVALVGYARVPLDSIG</sequence>
<accession>A0A5N5QDT3</accession>
<comment type="caution">
    <text evidence="1">The sequence shown here is derived from an EMBL/GenBank/DDBJ whole genome shotgun (WGS) entry which is preliminary data.</text>
</comment>
<gene>
    <name evidence="1" type="ORF">CTheo_6860</name>
</gene>
<dbReference type="AlphaFoldDB" id="A0A5N5QDT3"/>
<reference evidence="1 2" key="1">
    <citation type="journal article" date="2019" name="Fungal Biol. Biotechnol.">
        <title>Draft genome sequence of fastidious pathogen Ceratobasidium theobromae, which causes vascular-streak dieback in Theobroma cacao.</title>
        <authorList>
            <person name="Ali S.S."/>
            <person name="Asman A."/>
            <person name="Shao J."/>
            <person name="Firmansyah A.P."/>
            <person name="Susilo A.W."/>
            <person name="Rosmana A."/>
            <person name="McMahon P."/>
            <person name="Junaid M."/>
            <person name="Guest D."/>
            <person name="Kheng T.Y."/>
            <person name="Meinhardt L.W."/>
            <person name="Bailey B.A."/>
        </authorList>
    </citation>
    <scope>NUCLEOTIDE SEQUENCE [LARGE SCALE GENOMIC DNA]</scope>
    <source>
        <strain evidence="1 2">CT2</strain>
    </source>
</reference>
<dbReference type="Proteomes" id="UP000383932">
    <property type="component" value="Unassembled WGS sequence"/>
</dbReference>
<name>A0A5N5QDT3_9AGAM</name>
<protein>
    <submittedName>
        <fullName evidence="1">Uncharacterized protein</fullName>
    </submittedName>
</protein>
<organism evidence="1 2">
    <name type="scientific">Ceratobasidium theobromae</name>
    <dbReference type="NCBI Taxonomy" id="1582974"/>
    <lineage>
        <taxon>Eukaryota</taxon>
        <taxon>Fungi</taxon>
        <taxon>Dikarya</taxon>
        <taxon>Basidiomycota</taxon>
        <taxon>Agaricomycotina</taxon>
        <taxon>Agaricomycetes</taxon>
        <taxon>Cantharellales</taxon>
        <taxon>Ceratobasidiaceae</taxon>
        <taxon>Ceratobasidium</taxon>
    </lineage>
</organism>